<dbReference type="HOGENOM" id="CLU_048540_0_0_11"/>
<evidence type="ECO:0000313" key="2">
    <source>
        <dbReference type="Proteomes" id="UP000018291"/>
    </source>
</evidence>
<reference evidence="1 2" key="1">
    <citation type="journal article" date="2013" name="ISME J.">
        <title>Metabolic model for the filamentous 'Candidatus Microthrix parvicella' based on genomic and metagenomic analyses.</title>
        <authorList>
            <person name="Jon McIlroy S."/>
            <person name="Kristiansen R."/>
            <person name="Albertsen M."/>
            <person name="Michael Karst S."/>
            <person name="Rossetti S."/>
            <person name="Lund Nielsen J."/>
            <person name="Tandoi V."/>
            <person name="James Seviour R."/>
            <person name="Nielsen P.H."/>
        </authorList>
    </citation>
    <scope>NUCLEOTIDE SEQUENCE [LARGE SCALE GENOMIC DNA]</scope>
    <source>
        <strain evidence="1 2">RN1</strain>
    </source>
</reference>
<dbReference type="Gene3D" id="3.30.559.10">
    <property type="entry name" value="Chloramphenicol acetyltransferase-like domain"/>
    <property type="match status" value="1"/>
</dbReference>
<name>R4Z6C1_9ACTN</name>
<dbReference type="EMBL" id="CANL01000034">
    <property type="protein sequence ID" value="CCM64402.1"/>
    <property type="molecule type" value="Genomic_DNA"/>
</dbReference>
<dbReference type="STRING" id="1229780.BN381_40016"/>
<evidence type="ECO:0008006" key="3">
    <source>
        <dbReference type="Google" id="ProtNLM"/>
    </source>
</evidence>
<evidence type="ECO:0000313" key="1">
    <source>
        <dbReference type="EMBL" id="CCM64402.1"/>
    </source>
</evidence>
<proteinExistence type="predicted"/>
<comment type="caution">
    <text evidence="1">The sequence shown here is derived from an EMBL/GenBank/DDBJ whole genome shotgun (WGS) entry which is preliminary data.</text>
</comment>
<dbReference type="RefSeq" id="WP_012228480.1">
    <property type="nucleotide sequence ID" value="NZ_HG422565.1"/>
</dbReference>
<dbReference type="eggNOG" id="COG1020">
    <property type="taxonomic scope" value="Bacteria"/>
</dbReference>
<dbReference type="OrthoDB" id="8183309at2"/>
<gene>
    <name evidence="1" type="ORF">BN381_40016</name>
</gene>
<keyword evidence="2" id="KW-1185">Reference proteome</keyword>
<accession>R4Z6C1</accession>
<dbReference type="AlphaFoldDB" id="R4Z6C1"/>
<organism evidence="1 2">
    <name type="scientific">Candidatus Neomicrothrix parvicella RN1</name>
    <dbReference type="NCBI Taxonomy" id="1229780"/>
    <lineage>
        <taxon>Bacteria</taxon>
        <taxon>Bacillati</taxon>
        <taxon>Actinomycetota</taxon>
        <taxon>Acidimicrobiia</taxon>
        <taxon>Acidimicrobiales</taxon>
        <taxon>Microthrixaceae</taxon>
        <taxon>Candidatus Neomicrothrix</taxon>
    </lineage>
</organism>
<sequence length="454" mass="48025">METELDDRIALMDQGSFLGLRALGHQPVFLATWTYDRPVDLEALRRVNDNLCHTLAGRLVERSPLPGGRHRWVAVDRAPNLVVEATPRPRDQVFGWTSEFGDRGTDPEHGPGWRIGVLSLTDGGSAVALAIPHTLGDGLCVLQAITDAVEGRVRRPAYPKRRARRRSRLLWADLAAFVRDLPAVLRAVVAGMRVARAQAAPKASGKAPIVPAAAAPMASEPTSGTFRVPVACVRVNQADWDAAAADRGGTSNTLVSAIAARLGERFERTGADGMVTLAVPVSVRVDGDTRANALDGATIRIDPMGVVDDLTGLRAATKAALVAVAEQSHNLTAALPLTPLMPATVVRRSEAIAMGASALPVGCSNYGDLPAAVVRIDGRDSSDFWVRLIEPGQGPADLDRIGGQLYVLSGRALGNVFLSIVARPVGGGLDDDELHRHVAATLAEFGLSPTAVTR</sequence>
<protein>
    <recommendedName>
        <fullName evidence="3">Diacylglycerol O-acyltransferase</fullName>
    </recommendedName>
</protein>
<dbReference type="SUPFAM" id="SSF52777">
    <property type="entry name" value="CoA-dependent acyltransferases"/>
    <property type="match status" value="1"/>
</dbReference>
<dbReference type="Proteomes" id="UP000018291">
    <property type="component" value="Unassembled WGS sequence"/>
</dbReference>
<dbReference type="InterPro" id="IPR023213">
    <property type="entry name" value="CAT-like_dom_sf"/>
</dbReference>